<proteinExistence type="predicted"/>
<dbReference type="GO" id="GO:1990344">
    <property type="term" value="P:secondary cell septum biogenesis"/>
    <property type="evidence" value="ECO:0007669"/>
    <property type="project" value="EnsemblFungi"/>
</dbReference>
<dbReference type="GO" id="GO:0044697">
    <property type="term" value="C:HICS complex"/>
    <property type="evidence" value="ECO:0007669"/>
    <property type="project" value="EnsemblFungi"/>
</dbReference>
<gene>
    <name evidence="3" type="ORF">LALA0_S04e01838g</name>
</gene>
<feature type="region of interest" description="Disordered" evidence="1">
    <location>
        <begin position="230"/>
        <end position="254"/>
    </location>
</feature>
<accession>A0A0C7N8S7</accession>
<dbReference type="GO" id="GO:0000142">
    <property type="term" value="C:cellular bud neck contractile ring"/>
    <property type="evidence" value="ECO:0007669"/>
    <property type="project" value="EnsemblFungi"/>
</dbReference>
<dbReference type="Proteomes" id="UP000054304">
    <property type="component" value="Unassembled WGS sequence"/>
</dbReference>
<evidence type="ECO:0000256" key="1">
    <source>
        <dbReference type="SAM" id="MobiDB-lite"/>
    </source>
</evidence>
<feature type="compositionally biased region" description="Low complexity" evidence="1">
    <location>
        <begin position="241"/>
        <end position="254"/>
    </location>
</feature>
<keyword evidence="4" id="KW-1185">Reference proteome</keyword>
<feature type="region of interest" description="Disordered" evidence="1">
    <location>
        <begin position="183"/>
        <end position="218"/>
    </location>
</feature>
<dbReference type="OrthoDB" id="270970at2759"/>
<feature type="region of interest" description="Disordered" evidence="1">
    <location>
        <begin position="300"/>
        <end position="398"/>
    </location>
</feature>
<dbReference type="InterPro" id="IPR000008">
    <property type="entry name" value="C2_dom"/>
</dbReference>
<dbReference type="CDD" id="cd08681">
    <property type="entry name" value="C2_fungal_Inn1p-like"/>
    <property type="match status" value="1"/>
</dbReference>
<dbReference type="Gene3D" id="2.60.40.150">
    <property type="entry name" value="C2 domain"/>
    <property type="match status" value="1"/>
</dbReference>
<dbReference type="GO" id="GO:0032154">
    <property type="term" value="C:cleavage furrow"/>
    <property type="evidence" value="ECO:0007669"/>
    <property type="project" value="EnsemblFungi"/>
</dbReference>
<reference evidence="3 4" key="1">
    <citation type="submission" date="2014-12" db="EMBL/GenBank/DDBJ databases">
        <authorList>
            <person name="Neuveglise Cecile"/>
        </authorList>
    </citation>
    <scope>NUCLEOTIDE SEQUENCE [LARGE SCALE GENOMIC DNA]</scope>
    <source>
        <strain evidence="3 4">CBS 12615</strain>
    </source>
</reference>
<dbReference type="InterPro" id="IPR052981">
    <property type="entry name" value="Ingression_C2_domain"/>
</dbReference>
<dbReference type="RefSeq" id="XP_022628069.1">
    <property type="nucleotide sequence ID" value="XM_022772623.1"/>
</dbReference>
<dbReference type="InterPro" id="IPR035892">
    <property type="entry name" value="C2_domain_sf"/>
</dbReference>
<evidence type="ECO:0000313" key="4">
    <source>
        <dbReference type="Proteomes" id="UP000054304"/>
    </source>
</evidence>
<dbReference type="GO" id="GO:0030234">
    <property type="term" value="F:enzyme regulator activity"/>
    <property type="evidence" value="ECO:0007669"/>
    <property type="project" value="EnsemblFungi"/>
</dbReference>
<dbReference type="GeneID" id="34685280"/>
<feature type="compositionally biased region" description="Polar residues" evidence="1">
    <location>
        <begin position="310"/>
        <end position="319"/>
    </location>
</feature>
<dbReference type="STRING" id="1245769.A0A0C7N8S7"/>
<dbReference type="SMART" id="SM00239">
    <property type="entry name" value="C2"/>
    <property type="match status" value="1"/>
</dbReference>
<dbReference type="HOGENOM" id="CLU_673016_0_0_1"/>
<sequence length="398" mass="43766">MSMSSMSAVGGANGLLEVYVSRARDLPNLRKMDKQSPFVRLRISHMIATSEVAFRGGQTPKFDFYSKFDLTPDVKPALVVELFDERSPPKLIGQCTVDLTPALYKDAEDGHDDWFCLSFGKEDAGQVYIELTFHPLIPSSRLKKRDSGYANSFDVSVEGRSPPPLPSKVPSFQLSNGSNLVSSNRYSHAAVSRDSSMQLDREDEIAPRSPSPRNSLAFNSSVASNETFNSHITSTSHDSHATVNTVGTTGTAGTEPLFAKLKQLREKWKSIKNPSSEQQETEHENKLDLKALQKVVGVEPEDYNDDYNENAATSRTASRQGFEHSKFKIQPPLPRLPASSSRGTSVGSVSPRRADRYTSTSSQNSPRLPPLPSSPLSRPGMGSRNGSHSPTRRRPPPM</sequence>
<dbReference type="PANTHER" id="PTHR47052:SF3">
    <property type="entry name" value="INGRESSION PROTEIN 1"/>
    <property type="match status" value="1"/>
</dbReference>
<protein>
    <submittedName>
        <fullName evidence="3">LALA0S04e01838g1_1</fullName>
    </submittedName>
</protein>
<dbReference type="AlphaFoldDB" id="A0A0C7N8S7"/>
<dbReference type="PROSITE" id="PS50004">
    <property type="entry name" value="C2"/>
    <property type="match status" value="1"/>
</dbReference>
<feature type="region of interest" description="Disordered" evidence="1">
    <location>
        <begin position="154"/>
        <end position="173"/>
    </location>
</feature>
<dbReference type="InterPro" id="IPR037791">
    <property type="entry name" value="C2_fungal_Inn1"/>
</dbReference>
<evidence type="ECO:0000313" key="3">
    <source>
        <dbReference type="EMBL" id="CEP61837.1"/>
    </source>
</evidence>
<evidence type="ECO:0000259" key="2">
    <source>
        <dbReference type="PROSITE" id="PS50004"/>
    </source>
</evidence>
<dbReference type="PANTHER" id="PTHR47052">
    <property type="entry name" value="CONSERVED SERINE PROLINE-RICH PROTEIN (AFU_ORTHOLOGUE AFUA_2G01790)"/>
    <property type="match status" value="1"/>
</dbReference>
<dbReference type="Pfam" id="PF00168">
    <property type="entry name" value="C2"/>
    <property type="match status" value="1"/>
</dbReference>
<feature type="domain" description="C2" evidence="2">
    <location>
        <begin position="1"/>
        <end position="115"/>
    </location>
</feature>
<dbReference type="EMBL" id="LN736363">
    <property type="protein sequence ID" value="CEP61837.1"/>
    <property type="molecule type" value="Genomic_DNA"/>
</dbReference>
<organism evidence="3 4">
    <name type="scientific">Lachancea lanzarotensis</name>
    <dbReference type="NCBI Taxonomy" id="1245769"/>
    <lineage>
        <taxon>Eukaryota</taxon>
        <taxon>Fungi</taxon>
        <taxon>Dikarya</taxon>
        <taxon>Ascomycota</taxon>
        <taxon>Saccharomycotina</taxon>
        <taxon>Saccharomycetes</taxon>
        <taxon>Saccharomycetales</taxon>
        <taxon>Saccharomycetaceae</taxon>
        <taxon>Lachancea</taxon>
    </lineage>
</organism>
<name>A0A0C7N8S7_9SACH</name>
<dbReference type="GO" id="GO:0051276">
    <property type="term" value="P:chromosome organization"/>
    <property type="evidence" value="ECO:0007669"/>
    <property type="project" value="EnsemblFungi"/>
</dbReference>
<feature type="compositionally biased region" description="Low complexity" evidence="1">
    <location>
        <begin position="336"/>
        <end position="351"/>
    </location>
</feature>
<dbReference type="SUPFAM" id="SSF49562">
    <property type="entry name" value="C2 domain (Calcium/lipid-binding domain, CaLB)"/>
    <property type="match status" value="1"/>
</dbReference>